<evidence type="ECO:0000259" key="3">
    <source>
        <dbReference type="Pfam" id="PF13193"/>
    </source>
</evidence>
<protein>
    <submittedName>
        <fullName evidence="4">AMP-binding protein</fullName>
    </submittedName>
</protein>
<dbReference type="PANTHER" id="PTHR43767">
    <property type="entry name" value="LONG-CHAIN-FATTY-ACID--COA LIGASE"/>
    <property type="match status" value="1"/>
</dbReference>
<dbReference type="InterPro" id="IPR025110">
    <property type="entry name" value="AMP-bd_C"/>
</dbReference>
<dbReference type="PROSITE" id="PS00455">
    <property type="entry name" value="AMP_BINDING"/>
    <property type="match status" value="1"/>
</dbReference>
<name>A0ABT4E3X3_9BACL</name>
<comment type="caution">
    <text evidence="4">The sequence shown here is derived from an EMBL/GenBank/DDBJ whole genome shotgun (WGS) entry which is preliminary data.</text>
</comment>
<reference evidence="4 5" key="1">
    <citation type="submission" date="2022-05" db="EMBL/GenBank/DDBJ databases">
        <title>Genome Sequencing of Bee-Associated Microbes.</title>
        <authorList>
            <person name="Dunlap C."/>
        </authorList>
    </citation>
    <scope>NUCLEOTIDE SEQUENCE [LARGE SCALE GENOMIC DNA]</scope>
    <source>
        <strain evidence="4 5">NRRL NRS-1438</strain>
    </source>
</reference>
<dbReference type="InterPro" id="IPR050237">
    <property type="entry name" value="ATP-dep_AMP-bd_enzyme"/>
</dbReference>
<dbReference type="SUPFAM" id="SSF56801">
    <property type="entry name" value="Acetyl-CoA synthetase-like"/>
    <property type="match status" value="1"/>
</dbReference>
<proteinExistence type="predicted"/>
<sequence length="562" mass="60991">MVSLLLSNEAEHEWRNQAVHDSAVRWFDKRCQSTPERIAVVDWQKGRRLTYRSLHSRAERLAGALQSAGIKLGDRVAILLHNQAEMLEAMLACGMIGAIAVPLNWRLSIPELSEIILDCDPKLLLYDSDEAELTRLVTGLQLLSCALLTVMALESDKQLCGDSDKGPEEEADKKSDGARPASSAGEAGCEIAPAEDHRSAGERAVVQRAALALDDAWMMIYTGGTTGKPKGVVLTHGSVFWNAANTVVSWQLTEADVTPTILPMFHTGGMNALTMPMLMAGGTVVVVRSFQCEEMVRLLNEERCTIALMVPTMYHMLIQSDAFARSEFPTMRAFLSGGAPCPLSVYQAFKAKGLPFKEGYGATESGPNNFVIDPLIAAQKPGSVGLPMLFSEVKLVTAEGDALNSQSDQVGELALRGGHLFSRYWNNPEATSGAMHEGWFLTGDLAKQDKDGYFYIVGRKKDMIITGGENVYPLEVEQALESHPGVKEAAVVGLADVKWGEVVAAVIAADADAPATEADLVAYCAARIGKYKVPKRFLFVAELPKTAVGKLDKKRMKQWFGG</sequence>
<dbReference type="RefSeq" id="WP_087435917.1">
    <property type="nucleotide sequence ID" value="NZ_JAMDLV010000002.1"/>
</dbReference>
<dbReference type="Gene3D" id="3.40.50.12780">
    <property type="entry name" value="N-terminal domain of ligase-like"/>
    <property type="match status" value="1"/>
</dbReference>
<dbReference type="InterPro" id="IPR042099">
    <property type="entry name" value="ANL_N_sf"/>
</dbReference>
<dbReference type="InterPro" id="IPR020845">
    <property type="entry name" value="AMP-binding_CS"/>
</dbReference>
<feature type="domain" description="AMP-binding enzyme C-terminal" evidence="3">
    <location>
        <begin position="475"/>
        <end position="550"/>
    </location>
</feature>
<dbReference type="Proteomes" id="UP001207626">
    <property type="component" value="Unassembled WGS sequence"/>
</dbReference>
<feature type="region of interest" description="Disordered" evidence="1">
    <location>
        <begin position="159"/>
        <end position="200"/>
    </location>
</feature>
<accession>A0ABT4E3X3</accession>
<evidence type="ECO:0000313" key="4">
    <source>
        <dbReference type="EMBL" id="MCY9523033.1"/>
    </source>
</evidence>
<keyword evidence="5" id="KW-1185">Reference proteome</keyword>
<feature type="compositionally biased region" description="Basic and acidic residues" evidence="1">
    <location>
        <begin position="159"/>
        <end position="177"/>
    </location>
</feature>
<evidence type="ECO:0000259" key="2">
    <source>
        <dbReference type="Pfam" id="PF00501"/>
    </source>
</evidence>
<dbReference type="PANTHER" id="PTHR43767:SF7">
    <property type="entry name" value="MEDIUM_LONG-CHAIN-FATTY-ACID--COA LIGASE FADD8"/>
    <property type="match status" value="1"/>
</dbReference>
<organism evidence="4 5">
    <name type="scientific">Paenibacillus apiarius</name>
    <dbReference type="NCBI Taxonomy" id="46240"/>
    <lineage>
        <taxon>Bacteria</taxon>
        <taxon>Bacillati</taxon>
        <taxon>Bacillota</taxon>
        <taxon>Bacilli</taxon>
        <taxon>Bacillales</taxon>
        <taxon>Paenibacillaceae</taxon>
        <taxon>Paenibacillus</taxon>
    </lineage>
</organism>
<dbReference type="InterPro" id="IPR045851">
    <property type="entry name" value="AMP-bd_C_sf"/>
</dbReference>
<gene>
    <name evidence="4" type="ORF">M5X09_25790</name>
</gene>
<dbReference type="Gene3D" id="3.30.300.30">
    <property type="match status" value="1"/>
</dbReference>
<dbReference type="Pfam" id="PF00501">
    <property type="entry name" value="AMP-binding"/>
    <property type="match status" value="1"/>
</dbReference>
<dbReference type="EMBL" id="JAMDLW010000058">
    <property type="protein sequence ID" value="MCY9523033.1"/>
    <property type="molecule type" value="Genomic_DNA"/>
</dbReference>
<dbReference type="InterPro" id="IPR000873">
    <property type="entry name" value="AMP-dep_synth/lig_dom"/>
</dbReference>
<evidence type="ECO:0000313" key="5">
    <source>
        <dbReference type="Proteomes" id="UP001207626"/>
    </source>
</evidence>
<feature type="domain" description="AMP-dependent synthetase/ligase" evidence="2">
    <location>
        <begin position="27"/>
        <end position="425"/>
    </location>
</feature>
<evidence type="ECO:0000256" key="1">
    <source>
        <dbReference type="SAM" id="MobiDB-lite"/>
    </source>
</evidence>
<dbReference type="Pfam" id="PF13193">
    <property type="entry name" value="AMP-binding_C"/>
    <property type="match status" value="1"/>
</dbReference>